<evidence type="ECO:0000256" key="3">
    <source>
        <dbReference type="ARBA" id="ARBA00022833"/>
    </source>
</evidence>
<dbReference type="Pfam" id="PF13639">
    <property type="entry name" value="zf-RING_2"/>
    <property type="match status" value="1"/>
</dbReference>
<feature type="compositionally biased region" description="Basic and acidic residues" evidence="5">
    <location>
        <begin position="23"/>
        <end position="35"/>
    </location>
</feature>
<name>A0A3M6T6X9_POCDA</name>
<feature type="compositionally biased region" description="Polar residues" evidence="5">
    <location>
        <begin position="208"/>
        <end position="234"/>
    </location>
</feature>
<feature type="region of interest" description="Disordered" evidence="5">
    <location>
        <begin position="447"/>
        <end position="541"/>
    </location>
</feature>
<dbReference type="SUPFAM" id="SSF57850">
    <property type="entry name" value="RING/U-box"/>
    <property type="match status" value="1"/>
</dbReference>
<evidence type="ECO:0000256" key="2">
    <source>
        <dbReference type="ARBA" id="ARBA00022771"/>
    </source>
</evidence>
<proteinExistence type="predicted"/>
<feature type="compositionally biased region" description="Low complexity" evidence="5">
    <location>
        <begin position="903"/>
        <end position="912"/>
    </location>
</feature>
<feature type="compositionally biased region" description="Low complexity" evidence="5">
    <location>
        <begin position="779"/>
        <end position="795"/>
    </location>
</feature>
<evidence type="ECO:0008006" key="11">
    <source>
        <dbReference type="Google" id="ProtNLM"/>
    </source>
</evidence>
<evidence type="ECO:0000256" key="5">
    <source>
        <dbReference type="SAM" id="MobiDB-lite"/>
    </source>
</evidence>
<dbReference type="InterPro" id="IPR037274">
    <property type="entry name" value="Znf_CHY_sf"/>
</dbReference>
<dbReference type="GO" id="GO:0008270">
    <property type="term" value="F:zinc ion binding"/>
    <property type="evidence" value="ECO:0007669"/>
    <property type="project" value="UniProtKB-KW"/>
</dbReference>
<dbReference type="InterPro" id="IPR013083">
    <property type="entry name" value="Znf_RING/FYVE/PHD"/>
</dbReference>
<feature type="region of interest" description="Disordered" evidence="5">
    <location>
        <begin position="1"/>
        <end position="39"/>
    </location>
</feature>
<dbReference type="PANTHER" id="PTHR21319">
    <property type="entry name" value="RING FINGER AND CHY ZINC FINGER DOMAIN-CONTAINING PROTEIN 1"/>
    <property type="match status" value="1"/>
</dbReference>
<feature type="domain" description="CTCHY-type" evidence="8">
    <location>
        <begin position="1296"/>
        <end position="1358"/>
    </location>
</feature>
<evidence type="ECO:0000256" key="1">
    <source>
        <dbReference type="ARBA" id="ARBA00022723"/>
    </source>
</evidence>
<dbReference type="Gene3D" id="3.30.40.10">
    <property type="entry name" value="Zinc/RING finger domain, C3HC4 (zinc finger)"/>
    <property type="match status" value="1"/>
</dbReference>
<keyword evidence="10" id="KW-1185">Reference proteome</keyword>
<feature type="region of interest" description="Disordered" evidence="5">
    <location>
        <begin position="195"/>
        <end position="237"/>
    </location>
</feature>
<dbReference type="InterPro" id="IPR017921">
    <property type="entry name" value="Znf_CTCHY"/>
</dbReference>
<dbReference type="SMART" id="SM00184">
    <property type="entry name" value="RING"/>
    <property type="match status" value="2"/>
</dbReference>
<dbReference type="GO" id="GO:0061630">
    <property type="term" value="F:ubiquitin protein ligase activity"/>
    <property type="evidence" value="ECO:0007669"/>
    <property type="project" value="TreeGrafter"/>
</dbReference>
<evidence type="ECO:0000259" key="7">
    <source>
        <dbReference type="PROSITE" id="PS51266"/>
    </source>
</evidence>
<feature type="region of interest" description="Disordered" evidence="5">
    <location>
        <begin position="1064"/>
        <end position="1087"/>
    </location>
</feature>
<dbReference type="PROSITE" id="PS51266">
    <property type="entry name" value="ZF_CHY"/>
    <property type="match status" value="2"/>
</dbReference>
<dbReference type="PROSITE" id="PS51270">
    <property type="entry name" value="ZF_CTCHY"/>
    <property type="match status" value="2"/>
</dbReference>
<sequence length="1408" mass="160804">MEHIPEEPIKSSPRLSSKYSKIPLDHRSRGEDGMRVHPRLKGYAYHQDIVSQDTETNESLTEELNANMRFDSQYSIDEDTGNSSAENNDGSLASGDGISSNNEGSCKNFNTRSDKEKDKDLKKTNSSEVGNNAELSAERDGKATSQGARPKTVQQNPELLNALDTHYQNGKIPSLETTGINRNFLARHSTDPNLPQCSFSESHDKPVSNKNSNDWTQHSLTRNSSSSQFWSLPHSSAPDRSGLMLKNAYSKAVSPRYRDPMPVNYQPVTSMTGQFTGASGFSRGVDSFNWNENLPSKKHQTSFSSFEDFSVGNETQTASPSLGVGPLAPAVRYPVVTTPDFPATTWQFSSSTTSGNVAPVTSNYDVLGSHGQERVGDFNTYRPSYGDSLENGGLTASEMVHSETREGSSRNHGLFNYQQEGSFASVSPRDPSLVSLEQQVAEIDRVLKEREERTKKQREATQRHRDTRERRQREARERKEREEREMREQEERERREREQREMREREEREMREREERENRERMERELEERRERETTVRENRTAAESHLLQETPQWQCEHYQRRCSVKFPCCGVFYPCHRCHNLSGMCPADDRKAHHATHVKCGNCGREEEVNEGSQTCRRCGVKLSEYFCPKCKHFTGVDKNPFHCEKCEICRIYKDRSFHCDVCNVCLDKRLEGKHKCRPNSGHDECCICLEDAFSGCQILPCSHKVHRECAIAMIQNGVCTIQSTIYPKEDETFVESDETDESLTEELNASLRFDSQCSIDEDTGNSSAENNDGFLANSNSINSNNDSSCGNSNTRNDKKKAKELQKTNSFEVGNNAELSAERDGEATSEGARPKILLQNPMIFNTFETNNHDGKIPSLETTGINQNFIARHSTDPSLPQSSFVESYDMRASDKHSDDWTHSISSNSSSSSLWGLPRSPAPERGGLMPENVYFRAASPRYRDPMPENYQPVTQMRGQLPSTGGFSRGVYSLHWNENLPSIKHQTSFSSFEDFSAGNETQTASPSLGVRPLAPAVRYPAVTAPNFPTTTWQFSSSTTSGSAASVTSTYDVLSSYEQERVGDFNRYRSSYEDTQAKRDTQANSGLTSSEMVYAERREESLRSHGLFNNQQEGSFASLSLRDPSLVSLEQQREAAQRLKDTREKRQREARERKQREETERREQEERERREREEREMREREERETREREERENRERMERELEERRETETRVREDRIAEESLSLQETPQWQCEHYQRRCSVKFPCCGVFYSCHRCHNLSGTCPTDDKKAHHATHVKCGNCGHEEEINEGSHTCRRCGIKKSEYFCPKCKHFTGVDKNPFHCEKCEICRIYKDRSFHCDVCNVCLDKRLEGKHKCRPNSGHDECCICLEDAFSGCQILPCSHKVHRECAIAMVQNGVRNCPICRHPLYGQLQQ</sequence>
<feature type="domain" description="CHY-type" evidence="7">
    <location>
        <begin position="1221"/>
        <end position="1294"/>
    </location>
</feature>
<organism evidence="9 10">
    <name type="scientific">Pocillopora damicornis</name>
    <name type="common">Cauliflower coral</name>
    <name type="synonym">Millepora damicornis</name>
    <dbReference type="NCBI Taxonomy" id="46731"/>
    <lineage>
        <taxon>Eukaryota</taxon>
        <taxon>Metazoa</taxon>
        <taxon>Cnidaria</taxon>
        <taxon>Anthozoa</taxon>
        <taxon>Hexacorallia</taxon>
        <taxon>Scleractinia</taxon>
        <taxon>Astrocoeniina</taxon>
        <taxon>Pocilloporidae</taxon>
        <taxon>Pocillopora</taxon>
    </lineage>
</organism>
<keyword evidence="2 4" id="KW-0863">Zinc-finger</keyword>
<feature type="region of interest" description="Disordered" evidence="5">
    <location>
        <begin position="75"/>
        <end position="155"/>
    </location>
</feature>
<dbReference type="Pfam" id="PF05495">
    <property type="entry name" value="zf-CHY"/>
    <property type="match status" value="2"/>
</dbReference>
<dbReference type="CDD" id="cd16448">
    <property type="entry name" value="RING-H2"/>
    <property type="match status" value="1"/>
</dbReference>
<comment type="caution">
    <text evidence="9">The sequence shown here is derived from an EMBL/GenBank/DDBJ whole genome shotgun (WGS) entry which is preliminary data.</text>
</comment>
<dbReference type="EMBL" id="RCHS01004197">
    <property type="protein sequence ID" value="RMX37063.1"/>
    <property type="molecule type" value="Genomic_DNA"/>
</dbReference>
<feature type="compositionally biased region" description="Polar residues" evidence="5">
    <location>
        <begin position="143"/>
        <end position="155"/>
    </location>
</feature>
<feature type="domain" description="CHY-type" evidence="7">
    <location>
        <begin position="549"/>
        <end position="622"/>
    </location>
</feature>
<feature type="compositionally biased region" description="Polar residues" evidence="5">
    <location>
        <begin position="75"/>
        <end position="111"/>
    </location>
</feature>
<keyword evidence="1" id="KW-0479">Metal-binding</keyword>
<dbReference type="InterPro" id="IPR008913">
    <property type="entry name" value="Znf_CHY"/>
</dbReference>
<evidence type="ECO:0000256" key="4">
    <source>
        <dbReference type="PROSITE-ProRule" id="PRU00601"/>
    </source>
</evidence>
<evidence type="ECO:0000259" key="8">
    <source>
        <dbReference type="PROSITE" id="PS51270"/>
    </source>
</evidence>
<dbReference type="OrthoDB" id="411372at2759"/>
<dbReference type="InterPro" id="IPR037275">
    <property type="entry name" value="Znf_CTCHY_sf"/>
</dbReference>
<feature type="domain" description="RING-type" evidence="6">
    <location>
        <begin position="1359"/>
        <end position="1399"/>
    </location>
</feature>
<gene>
    <name evidence="9" type="ORF">pdam_00016436</name>
</gene>
<dbReference type="GO" id="GO:0005634">
    <property type="term" value="C:nucleus"/>
    <property type="evidence" value="ECO:0007669"/>
    <property type="project" value="TreeGrafter"/>
</dbReference>
<dbReference type="SUPFAM" id="SSF161245">
    <property type="entry name" value="Zinc hairpin stack"/>
    <property type="match status" value="2"/>
</dbReference>
<accession>A0A3M6T6X9</accession>
<dbReference type="PANTHER" id="PTHR21319:SF53">
    <property type="entry name" value="RING FINGER AND CHY ZINC FINGER DOMAIN-CONTAINING PROTEIN 1"/>
    <property type="match status" value="1"/>
</dbReference>
<dbReference type="InterPro" id="IPR001841">
    <property type="entry name" value="Znf_RING"/>
</dbReference>
<keyword evidence="3" id="KW-0862">Zinc</keyword>
<feature type="compositionally biased region" description="Basic and acidic residues" evidence="5">
    <location>
        <begin position="1064"/>
        <end position="1078"/>
    </location>
</feature>
<feature type="region of interest" description="Disordered" evidence="5">
    <location>
        <begin position="764"/>
        <end position="833"/>
    </location>
</feature>
<feature type="region of interest" description="Disordered" evidence="5">
    <location>
        <begin position="895"/>
        <end position="927"/>
    </location>
</feature>
<evidence type="ECO:0000313" key="9">
    <source>
        <dbReference type="EMBL" id="RMX37063.1"/>
    </source>
</evidence>
<feature type="region of interest" description="Disordered" evidence="5">
    <location>
        <begin position="1128"/>
        <end position="1210"/>
    </location>
</feature>
<dbReference type="GO" id="GO:0006511">
    <property type="term" value="P:ubiquitin-dependent protein catabolic process"/>
    <property type="evidence" value="ECO:0007669"/>
    <property type="project" value="TreeGrafter"/>
</dbReference>
<dbReference type="GO" id="GO:0016567">
    <property type="term" value="P:protein ubiquitination"/>
    <property type="evidence" value="ECO:0007669"/>
    <property type="project" value="TreeGrafter"/>
</dbReference>
<reference evidence="9 10" key="1">
    <citation type="journal article" date="2018" name="Sci. Rep.">
        <title>Comparative analysis of the Pocillopora damicornis genome highlights role of immune system in coral evolution.</title>
        <authorList>
            <person name="Cunning R."/>
            <person name="Bay R.A."/>
            <person name="Gillette P."/>
            <person name="Baker A.C."/>
            <person name="Traylor-Knowles N."/>
        </authorList>
    </citation>
    <scope>NUCLEOTIDE SEQUENCE [LARGE SCALE GENOMIC DNA]</scope>
    <source>
        <strain evidence="9">RSMAS</strain>
        <tissue evidence="9">Whole animal</tissue>
    </source>
</reference>
<protein>
    <recommendedName>
        <fullName evidence="11">RING-type domain-containing protein</fullName>
    </recommendedName>
</protein>
<dbReference type="Proteomes" id="UP000275408">
    <property type="component" value="Unassembled WGS sequence"/>
</dbReference>
<dbReference type="SUPFAM" id="SSF161219">
    <property type="entry name" value="CHY zinc finger-like"/>
    <property type="match status" value="2"/>
</dbReference>
<feature type="non-terminal residue" evidence="9">
    <location>
        <position position="1408"/>
    </location>
</feature>
<evidence type="ECO:0000313" key="10">
    <source>
        <dbReference type="Proteomes" id="UP000275408"/>
    </source>
</evidence>
<feature type="domain" description="CTCHY-type" evidence="8">
    <location>
        <begin position="624"/>
        <end position="686"/>
    </location>
</feature>
<dbReference type="PROSITE" id="PS50089">
    <property type="entry name" value="ZF_RING_2"/>
    <property type="match status" value="1"/>
</dbReference>
<feature type="compositionally biased region" description="Basic and acidic residues" evidence="5">
    <location>
        <begin position="112"/>
        <end position="125"/>
    </location>
</feature>
<evidence type="ECO:0000259" key="6">
    <source>
        <dbReference type="PROSITE" id="PS50089"/>
    </source>
</evidence>